<dbReference type="InterPro" id="IPR023203">
    <property type="entry name" value="TTHA0068_sf"/>
</dbReference>
<evidence type="ECO:0000313" key="3">
    <source>
        <dbReference type="Proteomes" id="UP000315700"/>
    </source>
</evidence>
<dbReference type="AlphaFoldDB" id="A0A517SAF6"/>
<name>A0A517SAF6_9PLAN</name>
<evidence type="ECO:0008006" key="4">
    <source>
        <dbReference type="Google" id="ProtNLM"/>
    </source>
</evidence>
<sequence length="246" mass="27716">MTVEGPKVVLSRLPTSQRHSDAGSLRRKFKVPPMPNASPRAPRTKTKPATKRKTITVPAIEKTSIVKFVRLLPATELPRYTHVPGTGTPHPYRDPRGHSFNRKPVNPKALNEDRWAECRSYLLGLDLFNLGFYWEAHDEWERLWRQSGPDSMVGKFLKGLVKLAAAGIKVREESIHGVRRHAASAGEVFADVAAETDLERFCGLKFEDLQFAADRAAQLVYKPDLQAGRPLRVFPYVLTPEPMPLM</sequence>
<keyword evidence="3" id="KW-1185">Reference proteome</keyword>
<dbReference type="Pfam" id="PF03745">
    <property type="entry name" value="DUF309"/>
    <property type="match status" value="1"/>
</dbReference>
<reference evidence="2 3" key="1">
    <citation type="submission" date="2019-02" db="EMBL/GenBank/DDBJ databases">
        <title>Deep-cultivation of Planctomycetes and their phenomic and genomic characterization uncovers novel biology.</title>
        <authorList>
            <person name="Wiegand S."/>
            <person name="Jogler M."/>
            <person name="Boedeker C."/>
            <person name="Pinto D."/>
            <person name="Vollmers J."/>
            <person name="Rivas-Marin E."/>
            <person name="Kohn T."/>
            <person name="Peeters S.H."/>
            <person name="Heuer A."/>
            <person name="Rast P."/>
            <person name="Oberbeckmann S."/>
            <person name="Bunk B."/>
            <person name="Jeske O."/>
            <person name="Meyerdierks A."/>
            <person name="Storesund J.E."/>
            <person name="Kallscheuer N."/>
            <person name="Luecker S."/>
            <person name="Lage O.M."/>
            <person name="Pohl T."/>
            <person name="Merkel B.J."/>
            <person name="Hornburger P."/>
            <person name="Mueller R.-W."/>
            <person name="Bruemmer F."/>
            <person name="Labrenz M."/>
            <person name="Spormann A.M."/>
            <person name="Op den Camp H."/>
            <person name="Overmann J."/>
            <person name="Amann R."/>
            <person name="Jetten M.S.M."/>
            <person name="Mascher T."/>
            <person name="Medema M.H."/>
            <person name="Devos D.P."/>
            <person name="Kaster A.-K."/>
            <person name="Ovreas L."/>
            <person name="Rohde M."/>
            <person name="Galperin M.Y."/>
            <person name="Jogler C."/>
        </authorList>
    </citation>
    <scope>NUCLEOTIDE SEQUENCE [LARGE SCALE GENOMIC DNA]</scope>
    <source>
        <strain evidence="2 3">Pan44</strain>
    </source>
</reference>
<dbReference type="Gene3D" id="1.10.3450.10">
    <property type="entry name" value="TTHA0068-like"/>
    <property type="match status" value="1"/>
</dbReference>
<feature type="region of interest" description="Disordered" evidence="1">
    <location>
        <begin position="1"/>
        <end position="52"/>
    </location>
</feature>
<feature type="compositionally biased region" description="Basic residues" evidence="1">
    <location>
        <begin position="42"/>
        <end position="52"/>
    </location>
</feature>
<dbReference type="EMBL" id="CP036271">
    <property type="protein sequence ID" value="QDT53114.1"/>
    <property type="molecule type" value="Genomic_DNA"/>
</dbReference>
<organism evidence="2 3">
    <name type="scientific">Caulifigura coniformis</name>
    <dbReference type="NCBI Taxonomy" id="2527983"/>
    <lineage>
        <taxon>Bacteria</taxon>
        <taxon>Pseudomonadati</taxon>
        <taxon>Planctomycetota</taxon>
        <taxon>Planctomycetia</taxon>
        <taxon>Planctomycetales</taxon>
        <taxon>Planctomycetaceae</taxon>
        <taxon>Caulifigura</taxon>
    </lineage>
</organism>
<dbReference type="Proteomes" id="UP000315700">
    <property type="component" value="Chromosome"/>
</dbReference>
<evidence type="ECO:0000313" key="2">
    <source>
        <dbReference type="EMBL" id="QDT53114.1"/>
    </source>
</evidence>
<evidence type="ECO:0000256" key="1">
    <source>
        <dbReference type="SAM" id="MobiDB-lite"/>
    </source>
</evidence>
<dbReference type="InterPro" id="IPR005500">
    <property type="entry name" value="DUF309"/>
</dbReference>
<protein>
    <recommendedName>
        <fullName evidence="4">DUF309 domain-containing protein</fullName>
    </recommendedName>
</protein>
<proteinExistence type="predicted"/>
<accession>A0A517SAF6</accession>
<dbReference type="KEGG" id="ccos:Pan44_11290"/>
<dbReference type="InParanoid" id="A0A517SAF6"/>
<feature type="region of interest" description="Disordered" evidence="1">
    <location>
        <begin position="80"/>
        <end position="105"/>
    </location>
</feature>
<dbReference type="SUPFAM" id="SSF140663">
    <property type="entry name" value="TTHA0068-like"/>
    <property type="match status" value="1"/>
</dbReference>
<gene>
    <name evidence="2" type="ORF">Pan44_11290</name>
</gene>